<evidence type="ECO:0000313" key="1">
    <source>
        <dbReference type="EMBL" id="QSG07090.1"/>
    </source>
</evidence>
<protein>
    <submittedName>
        <fullName evidence="1">Uncharacterized protein</fullName>
    </submittedName>
</protein>
<evidence type="ECO:0000313" key="2">
    <source>
        <dbReference type="Proteomes" id="UP000663525"/>
    </source>
</evidence>
<reference evidence="1" key="1">
    <citation type="submission" date="2020-11" db="EMBL/GenBank/DDBJ databases">
        <title>Carbohydrate-dependent, anaerobic sulfur respiration: A novel catabolism in halophilic archaea.</title>
        <authorList>
            <person name="Sorokin D.Y."/>
            <person name="Messina E."/>
            <person name="Smedile F."/>
            <person name="La Cono V."/>
            <person name="Hallsworth J.E."/>
            <person name="Yakimov M.M."/>
        </authorList>
    </citation>
    <scope>NUCLEOTIDE SEQUENCE</scope>
    <source>
        <strain evidence="1">HSR12-1</strain>
    </source>
</reference>
<dbReference type="AlphaFoldDB" id="A0A897MYC9"/>
<organism evidence="1 2">
    <name type="scientific">Halapricum desulfuricans</name>
    <dbReference type="NCBI Taxonomy" id="2841257"/>
    <lineage>
        <taxon>Archaea</taxon>
        <taxon>Methanobacteriati</taxon>
        <taxon>Methanobacteriota</taxon>
        <taxon>Stenosarchaea group</taxon>
        <taxon>Halobacteria</taxon>
        <taxon>Halobacteriales</taxon>
        <taxon>Haloarculaceae</taxon>
        <taxon>Halapricum</taxon>
    </lineage>
</organism>
<accession>A0A897MYC9</accession>
<proteinExistence type="predicted"/>
<dbReference type="EMBL" id="CP064787">
    <property type="protein sequence ID" value="QSG07090.1"/>
    <property type="molecule type" value="Genomic_DNA"/>
</dbReference>
<sequence>MDVRLHTPDRRRETNGCLEDAHTRFTVAAGKKIPSHAVGPESYTLLPR</sequence>
<dbReference type="Proteomes" id="UP000663525">
    <property type="component" value="Chromosome"/>
</dbReference>
<name>A0A897MYC9_9EURY</name>
<gene>
    <name evidence="1" type="ORF">HSR121_2770</name>
</gene>